<reference evidence="2 3" key="1">
    <citation type="journal article" date="2016" name="Nat. Commun.">
        <title>Thousands of microbial genomes shed light on interconnected biogeochemical processes in an aquifer system.</title>
        <authorList>
            <person name="Anantharaman K."/>
            <person name="Brown C.T."/>
            <person name="Hug L.A."/>
            <person name="Sharon I."/>
            <person name="Castelle C.J."/>
            <person name="Probst A.J."/>
            <person name="Thomas B.C."/>
            <person name="Singh A."/>
            <person name="Wilkins M.J."/>
            <person name="Karaoz U."/>
            <person name="Brodie E.L."/>
            <person name="Williams K.H."/>
            <person name="Hubbard S.S."/>
            <person name="Banfield J.F."/>
        </authorList>
    </citation>
    <scope>NUCLEOTIDE SEQUENCE [LARGE SCALE GENOMIC DNA]</scope>
</reference>
<protein>
    <submittedName>
        <fullName evidence="2">Uncharacterized protein</fullName>
    </submittedName>
</protein>
<sequence>MKNPENVEIEAKNEGNKEALKGHEGEVFENVIFKSFKTNKGKISYKSSSPDRKIIIVSQFSNSPEEGQPCRVLIIEDTDPDSSREGKMFAKIIAEKPGDEEARKLAIETRADIENRKTEHLLTPEDRERLAALLSKGAKYRVWNDPSHGENDEQRARADMVIDLRRQLRKEGPKVVSYLLEYGRAPRTEPAKLYEYSRMLDFAASPKDAKRVIEFFLLDKISKSGDRSSKIEIENIVSRIGTAENVDSLKIFFDKTLTSPYHGQNKSGDANMVFYTLAEIEAKTTNPVEREKISKVMDYIRDKVMELGLGGHVTDMPSPNGPEKLTEEFEEKFFDVELRKGIHDFVDYWSDDTPDDDNFNQEDPQPEAVIQDFKELIKKHGAYDKLPSLVHKAYWALLVRECRDNLEDISLHGAMKKIEEQTGIPVDYHVLRPQIRAVYHEAFLTKQYSFTSVKLARRLYEKTEISFTVEPKIALNAFLDILSDDEYIESDFPEDYLSGLKEVSGTEPDFSVVKDRVQKVYEDIIFNVESYEDAYHDRSRFRKGLKRAELILAATGIRPHIDPVRMQRMYEKWLTGSLEAVKLILAAETLTGIQPESSGMNDALQHRYDELLGTISDQRSFEDAVQGINGFKTISKIPPVFDEKRVKRLYLEKVVGGWAEAVARIQEVTGIMPDFEPDKKTIQRLYVNKLSRYVYSFDRSVQEVKNIQNITGIKPEFSQDEIHTISETIKRILREVDNVQTLFELEGILPNPEYKVIMGDILMTSLGRADERLFKMATERMRAQNVALNADEAVKLSRAYLVEDPGRVIRVLGFLRKAPQDDELIFKLTKAFAHDPWIAALLRLEKIQASAANAAHDPWVNELRPLLRDMIARKVISTDRKEDAELIVSFIELMGMNNLPQLFSVYVDCQRHKDVNDLSKETLILCEQFGVKARRKDGSLRFNSSPVLFSELSKALKGIQTELLADTIPDGLETKLGAELFSRLKGSTQFEREDNISEIIRIWNKTKKNSPSLAELPPGFKESTMRVPLGVKQKVEVVKDQEGQVKAFLASQEVADAYLPLAQSWELASSVGVDEWFQGLIRRLDGDESTTRELLSKSPEEMERLIADEQNPRTKQAYIKKSKVLQNPKGRQGLERQADTQREAIKKLNEIYRVFYISDASERGENDYAKALESLSALDGTIPLGKEIREFSAFHMYDAVMGKNWKQLVGELFEGNAGAVPTAEKVYGAHKLSKDYVEEHYLHHAQKEDHTEHTPFSPELYKKLNIVWQQQLDKQTGYLPITFLKNKLDKILGVDAGALRKEVAVTMVPVSGLLNVFSGDLGDSCHTSQHHTLAKGDFPRIRSWVYVTQRGKPNEEIRGSVLAIQSEQENGTPVIVVRANNPAENFIQTVDGDAFVVTVLKEAIETAKRQRDERIKNNPDLSDAKKRQAVAIPMDTRGAASTNRLGVNDVYRKRFLQCRKTALKRTNDTNFNGYAVWDSRGHFPSVVIWEIDAEGNEKWHGNWK</sequence>
<organism evidence="2 3">
    <name type="scientific">Candidatus Sungbacteria bacterium RIFCSPLOWO2_01_FULL_47_10</name>
    <dbReference type="NCBI Taxonomy" id="1802276"/>
    <lineage>
        <taxon>Bacteria</taxon>
        <taxon>Candidatus Sungiibacteriota</taxon>
    </lineage>
</organism>
<gene>
    <name evidence="2" type="ORF">A2934_00025</name>
</gene>
<dbReference type="EMBL" id="MHQO01000029">
    <property type="protein sequence ID" value="OHA06494.1"/>
    <property type="molecule type" value="Genomic_DNA"/>
</dbReference>
<evidence type="ECO:0000313" key="2">
    <source>
        <dbReference type="EMBL" id="OHA06494.1"/>
    </source>
</evidence>
<name>A0A1G2L4Q0_9BACT</name>
<feature type="compositionally biased region" description="Basic and acidic residues" evidence="1">
    <location>
        <begin position="9"/>
        <end position="21"/>
    </location>
</feature>
<evidence type="ECO:0000256" key="1">
    <source>
        <dbReference type="SAM" id="MobiDB-lite"/>
    </source>
</evidence>
<comment type="caution">
    <text evidence="2">The sequence shown here is derived from an EMBL/GenBank/DDBJ whole genome shotgun (WGS) entry which is preliminary data.</text>
</comment>
<evidence type="ECO:0000313" key="3">
    <source>
        <dbReference type="Proteomes" id="UP000177982"/>
    </source>
</evidence>
<accession>A0A1G2L4Q0</accession>
<dbReference type="Proteomes" id="UP000177982">
    <property type="component" value="Unassembled WGS sequence"/>
</dbReference>
<feature type="region of interest" description="Disordered" evidence="1">
    <location>
        <begin position="1"/>
        <end position="21"/>
    </location>
</feature>
<proteinExistence type="predicted"/>